<evidence type="ECO:0000313" key="3">
    <source>
        <dbReference type="EMBL" id="PFX27972.1"/>
    </source>
</evidence>
<reference evidence="4" key="1">
    <citation type="journal article" date="2017" name="bioRxiv">
        <title>Comparative analysis of the genomes of Stylophora pistillata and Acropora digitifera provides evidence for extensive differences between species of corals.</title>
        <authorList>
            <person name="Voolstra C.R."/>
            <person name="Li Y."/>
            <person name="Liew Y.J."/>
            <person name="Baumgarten S."/>
            <person name="Zoccola D."/>
            <person name="Flot J.-F."/>
            <person name="Tambutte S."/>
            <person name="Allemand D."/>
            <person name="Aranda M."/>
        </authorList>
    </citation>
    <scope>NUCLEOTIDE SEQUENCE [LARGE SCALE GENOMIC DNA]</scope>
</reference>
<comment type="similarity">
    <text evidence="1">Belongs to the saccharopine dehydrogenase family.</text>
</comment>
<organism evidence="3 4">
    <name type="scientific">Stylophora pistillata</name>
    <name type="common">Smooth cauliflower coral</name>
    <dbReference type="NCBI Taxonomy" id="50429"/>
    <lineage>
        <taxon>Eukaryota</taxon>
        <taxon>Metazoa</taxon>
        <taxon>Cnidaria</taxon>
        <taxon>Anthozoa</taxon>
        <taxon>Hexacorallia</taxon>
        <taxon>Scleractinia</taxon>
        <taxon>Astrocoeniina</taxon>
        <taxon>Pocilloporidae</taxon>
        <taxon>Stylophora</taxon>
    </lineage>
</organism>
<name>A0A2B4SHK7_STYPI</name>
<dbReference type="InterPro" id="IPR005097">
    <property type="entry name" value="Sacchrp_dh_NADP-bd"/>
</dbReference>
<comment type="caution">
    <text evidence="3">The sequence shown here is derived from an EMBL/GenBank/DDBJ whole genome shotgun (WGS) entry which is preliminary data.</text>
</comment>
<dbReference type="SUPFAM" id="SSF51735">
    <property type="entry name" value="NAD(P)-binding Rossmann-fold domains"/>
    <property type="match status" value="1"/>
</dbReference>
<protein>
    <submittedName>
        <fullName evidence="3">Saccharopine dehydrogenase-like oxidoreductase</fullName>
    </submittedName>
</protein>
<dbReference type="STRING" id="50429.A0A2B4SHK7"/>
<feature type="domain" description="Saccharopine dehydrogenase NADP binding" evidence="2">
    <location>
        <begin position="10"/>
        <end position="142"/>
    </location>
</feature>
<evidence type="ECO:0000256" key="1">
    <source>
        <dbReference type="ARBA" id="ARBA00038048"/>
    </source>
</evidence>
<dbReference type="AlphaFoldDB" id="A0A2B4SHK7"/>
<dbReference type="GO" id="GO:0005886">
    <property type="term" value="C:plasma membrane"/>
    <property type="evidence" value="ECO:0007669"/>
    <property type="project" value="TreeGrafter"/>
</dbReference>
<gene>
    <name evidence="3" type="primary">SCCPDH</name>
    <name evidence="3" type="ORF">AWC38_SpisGene7309</name>
</gene>
<dbReference type="OrthoDB" id="10268090at2759"/>
<dbReference type="EMBL" id="LSMT01000092">
    <property type="protein sequence ID" value="PFX27972.1"/>
    <property type="molecule type" value="Genomic_DNA"/>
</dbReference>
<evidence type="ECO:0000259" key="2">
    <source>
        <dbReference type="Pfam" id="PF03435"/>
    </source>
</evidence>
<dbReference type="InterPro" id="IPR036291">
    <property type="entry name" value="NAD(P)-bd_dom_sf"/>
</dbReference>
<dbReference type="GO" id="GO:0009247">
    <property type="term" value="P:glycolipid biosynthetic process"/>
    <property type="evidence" value="ECO:0007669"/>
    <property type="project" value="TreeGrafter"/>
</dbReference>
<sequence length="355" mass="38306">MATSDKEFAIVVFGASGFTGQFVVREVAKNCKGKFKWAVAGRSKDKLEKVLQETASELGQYVGDVGVMVANCSDEASLSTMCSSAKIVLNCVGPYRFYGEPVVKAAVENGCHHLDISGEPEFLETMQHKYHDKAVCAGVHVVGTCGFDSIPADMGVVFTQESFPGELCHLESFLTLHSGPKGSKGHYGTYQSIIYGIASDREGNLKKLRKELFPTPMPKFGPKLARRDEASLSTMCSSAKIVLNCVGPYRFYGEPVVKAAVENGCHHLDISGEPEHPKFFSCGFFSHEGPTREQAGYVATPICMVQAAMVILEETLPNSGGVLTPAAAFTGTSLIDRLNENGVMFSVLSCKESEK</sequence>
<dbReference type="GO" id="GO:0005739">
    <property type="term" value="C:mitochondrion"/>
    <property type="evidence" value="ECO:0007669"/>
    <property type="project" value="TreeGrafter"/>
</dbReference>
<dbReference type="Pfam" id="PF03435">
    <property type="entry name" value="Sacchrp_dh_NADP"/>
    <property type="match status" value="1"/>
</dbReference>
<proteinExistence type="inferred from homology"/>
<dbReference type="PANTHER" id="PTHR12286:SF5">
    <property type="entry name" value="SACCHAROPINE DEHYDROGENASE-LIKE OXIDOREDUCTASE"/>
    <property type="match status" value="1"/>
</dbReference>
<dbReference type="Gene3D" id="3.40.50.720">
    <property type="entry name" value="NAD(P)-binding Rossmann-like Domain"/>
    <property type="match status" value="2"/>
</dbReference>
<evidence type="ECO:0000313" key="4">
    <source>
        <dbReference type="Proteomes" id="UP000225706"/>
    </source>
</evidence>
<dbReference type="FunFam" id="3.40.50.720:FF:000178">
    <property type="entry name" value="Saccharopine dehydrogenase-like oxidoreductase"/>
    <property type="match status" value="1"/>
</dbReference>
<dbReference type="PANTHER" id="PTHR12286">
    <property type="entry name" value="SACCHAROPINE DEHYDROGENASE-LIKE OXIDOREDUCTASE"/>
    <property type="match status" value="1"/>
</dbReference>
<accession>A0A2B4SHK7</accession>
<dbReference type="GO" id="GO:0005811">
    <property type="term" value="C:lipid droplet"/>
    <property type="evidence" value="ECO:0007669"/>
    <property type="project" value="TreeGrafter"/>
</dbReference>
<dbReference type="InterPro" id="IPR051276">
    <property type="entry name" value="Saccharopine_DH-like_oxidrdct"/>
</dbReference>
<dbReference type="Proteomes" id="UP000225706">
    <property type="component" value="Unassembled WGS sequence"/>
</dbReference>
<keyword evidence="4" id="KW-1185">Reference proteome</keyword>